<evidence type="ECO:0000256" key="1">
    <source>
        <dbReference type="SAM" id="MobiDB-lite"/>
    </source>
</evidence>
<dbReference type="Proteomes" id="UP000314294">
    <property type="component" value="Unassembled WGS sequence"/>
</dbReference>
<name>A0A4Z2H0E4_9TELE</name>
<evidence type="ECO:0000313" key="3">
    <source>
        <dbReference type="Proteomes" id="UP000314294"/>
    </source>
</evidence>
<reference evidence="2 3" key="1">
    <citation type="submission" date="2019-03" db="EMBL/GenBank/DDBJ databases">
        <title>First draft genome of Liparis tanakae, snailfish: a comprehensive survey of snailfish specific genes.</title>
        <authorList>
            <person name="Kim W."/>
            <person name="Song I."/>
            <person name="Jeong J.-H."/>
            <person name="Kim D."/>
            <person name="Kim S."/>
            <person name="Ryu S."/>
            <person name="Song J.Y."/>
            <person name="Lee S.K."/>
        </authorList>
    </citation>
    <scope>NUCLEOTIDE SEQUENCE [LARGE SCALE GENOMIC DNA]</scope>
    <source>
        <tissue evidence="2">Muscle</tissue>
    </source>
</reference>
<organism evidence="2 3">
    <name type="scientific">Liparis tanakae</name>
    <name type="common">Tanaka's snailfish</name>
    <dbReference type="NCBI Taxonomy" id="230148"/>
    <lineage>
        <taxon>Eukaryota</taxon>
        <taxon>Metazoa</taxon>
        <taxon>Chordata</taxon>
        <taxon>Craniata</taxon>
        <taxon>Vertebrata</taxon>
        <taxon>Euteleostomi</taxon>
        <taxon>Actinopterygii</taxon>
        <taxon>Neopterygii</taxon>
        <taxon>Teleostei</taxon>
        <taxon>Neoteleostei</taxon>
        <taxon>Acanthomorphata</taxon>
        <taxon>Eupercaria</taxon>
        <taxon>Perciformes</taxon>
        <taxon>Cottioidei</taxon>
        <taxon>Cottales</taxon>
        <taxon>Liparidae</taxon>
        <taxon>Liparis</taxon>
    </lineage>
</organism>
<keyword evidence="3" id="KW-1185">Reference proteome</keyword>
<accession>A0A4Z2H0E4</accession>
<sequence>MFPLVSRGVLYGSRNDRTAESFHFGGSMLSSTAVGRVRCGADDHQAEYRHGLDRSHSVAICPLSVDSREPERYTGPACRRHHDFSSAQP</sequence>
<proteinExistence type="predicted"/>
<comment type="caution">
    <text evidence="2">The sequence shown here is derived from an EMBL/GenBank/DDBJ whole genome shotgun (WGS) entry which is preliminary data.</text>
</comment>
<protein>
    <submittedName>
        <fullName evidence="2">Uncharacterized protein</fullName>
    </submittedName>
</protein>
<evidence type="ECO:0000313" key="2">
    <source>
        <dbReference type="EMBL" id="TNN58523.1"/>
    </source>
</evidence>
<gene>
    <name evidence="2" type="ORF">EYF80_031245</name>
</gene>
<dbReference type="AlphaFoldDB" id="A0A4Z2H0E4"/>
<dbReference type="EMBL" id="SRLO01000376">
    <property type="protein sequence ID" value="TNN58523.1"/>
    <property type="molecule type" value="Genomic_DNA"/>
</dbReference>
<feature type="region of interest" description="Disordered" evidence="1">
    <location>
        <begin position="69"/>
        <end position="89"/>
    </location>
</feature>